<feature type="domain" description="Alcohol dehydrogenase iron-type/glycerol dehydrogenase GldA" evidence="3">
    <location>
        <begin position="23"/>
        <end position="198"/>
    </location>
</feature>
<dbReference type="InterPro" id="IPR001670">
    <property type="entry name" value="ADH_Fe/GldA"/>
</dbReference>
<dbReference type="AlphaFoldDB" id="A0A5B8LR88"/>
<evidence type="ECO:0000256" key="1">
    <source>
        <dbReference type="ARBA" id="ARBA00007358"/>
    </source>
</evidence>
<evidence type="ECO:0000259" key="4">
    <source>
        <dbReference type="Pfam" id="PF25137"/>
    </source>
</evidence>
<feature type="domain" description="Fe-containing alcohol dehydrogenase-like C-terminal" evidence="4">
    <location>
        <begin position="211"/>
        <end position="403"/>
    </location>
</feature>
<dbReference type="EMBL" id="CP042304">
    <property type="protein sequence ID" value="QDZ10224.1"/>
    <property type="molecule type" value="Genomic_DNA"/>
</dbReference>
<gene>
    <name evidence="5" type="ORF">FPZ08_05375</name>
</gene>
<dbReference type="GO" id="GO:0004022">
    <property type="term" value="F:alcohol dehydrogenase (NAD+) activity"/>
    <property type="evidence" value="ECO:0007669"/>
    <property type="project" value="TreeGrafter"/>
</dbReference>
<dbReference type="Gene3D" id="1.20.1090.10">
    <property type="entry name" value="Dehydroquinate synthase-like - alpha domain"/>
    <property type="match status" value="1"/>
</dbReference>
<sequence>MTMQFNHNAEIALSGEADIPAATRVIYGPDKALSGVLEELAAAGASRAFIITGKSMGASHLVARLKEGLGANCCGHFAAMGEHSPRSTVLEAARQARSAGADLLVGIGGGSTIIGTKGVALVLGEGEDLDALRAHYDYQTRKITAPKLTKAKPPVIAIPTTLSAGEFSSAMGITDDATGAKDIFIDPKVVPRAVILDPVMTTATPARLWSSTGIKALHNAVERYYALNANPFIQGLCLEATRNVFRYLKRSVDNPNDLDARGRLQFLNWMTAFGAGKGGIGLGHGICHQLGGVCDVPHGISGCIVLPFMMEFNRPATLEKQRQIAMAMGFEDTAASDEAAAIWAEQHVRGLIASLGLPARLHEVGVKREDLPKVAEMTLRDRTLSPTPRPPRDADEIFTLLERMF</sequence>
<comment type="similarity">
    <text evidence="1">Belongs to the iron-containing alcohol dehydrogenase family.</text>
</comment>
<dbReference type="KEGG" id="dea:FPZ08_05375"/>
<dbReference type="Pfam" id="PF00465">
    <property type="entry name" value="Fe-ADH"/>
    <property type="match status" value="1"/>
</dbReference>
<evidence type="ECO:0000259" key="3">
    <source>
        <dbReference type="Pfam" id="PF00465"/>
    </source>
</evidence>
<dbReference type="RefSeq" id="WP_146289028.1">
    <property type="nucleotide sequence ID" value="NZ_CP042304.1"/>
</dbReference>
<organism evidence="5 6">
    <name type="scientific">Devosia ginsengisoli</name>
    <dbReference type="NCBI Taxonomy" id="400770"/>
    <lineage>
        <taxon>Bacteria</taxon>
        <taxon>Pseudomonadati</taxon>
        <taxon>Pseudomonadota</taxon>
        <taxon>Alphaproteobacteria</taxon>
        <taxon>Hyphomicrobiales</taxon>
        <taxon>Devosiaceae</taxon>
        <taxon>Devosia</taxon>
    </lineage>
</organism>
<accession>A0A5B8LR88</accession>
<reference evidence="5 6" key="1">
    <citation type="submission" date="2019-07" db="EMBL/GenBank/DDBJ databases">
        <title>Full genome sequence of Devosia sp. Gsoil 520.</title>
        <authorList>
            <person name="Im W.-T."/>
        </authorList>
    </citation>
    <scope>NUCLEOTIDE SEQUENCE [LARGE SCALE GENOMIC DNA]</scope>
    <source>
        <strain evidence="5 6">Gsoil 520</strain>
    </source>
</reference>
<dbReference type="Pfam" id="PF25137">
    <property type="entry name" value="ADH_Fe_C"/>
    <property type="match status" value="1"/>
</dbReference>
<dbReference type="InterPro" id="IPR039697">
    <property type="entry name" value="Alcohol_dehydrogenase_Fe"/>
</dbReference>
<keyword evidence="6" id="KW-1185">Reference proteome</keyword>
<proteinExistence type="inferred from homology"/>
<dbReference type="GO" id="GO:0046872">
    <property type="term" value="F:metal ion binding"/>
    <property type="evidence" value="ECO:0007669"/>
    <property type="project" value="InterPro"/>
</dbReference>
<evidence type="ECO:0000313" key="5">
    <source>
        <dbReference type="EMBL" id="QDZ10224.1"/>
    </source>
</evidence>
<dbReference type="Proteomes" id="UP000315364">
    <property type="component" value="Chromosome"/>
</dbReference>
<dbReference type="Gene3D" id="3.40.50.1970">
    <property type="match status" value="1"/>
</dbReference>
<name>A0A5B8LR88_9HYPH</name>
<dbReference type="SUPFAM" id="SSF56796">
    <property type="entry name" value="Dehydroquinate synthase-like"/>
    <property type="match status" value="1"/>
</dbReference>
<dbReference type="PANTHER" id="PTHR11496:SF102">
    <property type="entry name" value="ALCOHOL DEHYDROGENASE 4"/>
    <property type="match status" value="1"/>
</dbReference>
<protein>
    <submittedName>
        <fullName evidence="5">Iron-containing alcohol dehydrogenase</fullName>
    </submittedName>
</protein>
<keyword evidence="2" id="KW-0560">Oxidoreductase</keyword>
<evidence type="ECO:0000313" key="6">
    <source>
        <dbReference type="Proteomes" id="UP000315364"/>
    </source>
</evidence>
<evidence type="ECO:0000256" key="2">
    <source>
        <dbReference type="ARBA" id="ARBA00023002"/>
    </source>
</evidence>
<dbReference type="OrthoDB" id="9815791at2"/>
<dbReference type="CDD" id="cd08192">
    <property type="entry name" value="MAR-like"/>
    <property type="match status" value="1"/>
</dbReference>
<dbReference type="InterPro" id="IPR056798">
    <property type="entry name" value="ADH_Fe_C"/>
</dbReference>
<dbReference type="PANTHER" id="PTHR11496">
    <property type="entry name" value="ALCOHOL DEHYDROGENASE"/>
    <property type="match status" value="1"/>
</dbReference>